<reference evidence="3" key="1">
    <citation type="submission" date="2020-12" db="EMBL/GenBank/DDBJ databases">
        <title>Metabolic potential, ecology and presence of endohyphal bacteria is reflected in genomic diversity of Mucoromycotina.</title>
        <authorList>
            <person name="Muszewska A."/>
            <person name="Okrasinska A."/>
            <person name="Steczkiewicz K."/>
            <person name="Drgas O."/>
            <person name="Orlowska M."/>
            <person name="Perlinska-Lenart U."/>
            <person name="Aleksandrzak-Piekarczyk T."/>
            <person name="Szatraj K."/>
            <person name="Zielenkiewicz U."/>
            <person name="Pilsyk S."/>
            <person name="Malc E."/>
            <person name="Mieczkowski P."/>
            <person name="Kruszewska J.S."/>
            <person name="Biernat P."/>
            <person name="Pawlowska J."/>
        </authorList>
    </citation>
    <scope>NUCLEOTIDE SEQUENCE</scope>
    <source>
        <strain evidence="3">WA0000017839</strain>
    </source>
</reference>
<evidence type="ECO:0000256" key="1">
    <source>
        <dbReference type="SAM" id="MobiDB-lite"/>
    </source>
</evidence>
<dbReference type="FunFam" id="2.60.200.20:FF:000038">
    <property type="entry name" value="FHA domain-containing protein SNIP1"/>
    <property type="match status" value="1"/>
</dbReference>
<dbReference type="SUPFAM" id="SSF49879">
    <property type="entry name" value="SMAD/FHA domain"/>
    <property type="match status" value="1"/>
</dbReference>
<feature type="compositionally biased region" description="Basic and acidic residues" evidence="1">
    <location>
        <begin position="129"/>
        <end position="139"/>
    </location>
</feature>
<feature type="compositionally biased region" description="Basic and acidic residues" evidence="1">
    <location>
        <begin position="104"/>
        <end position="121"/>
    </location>
</feature>
<dbReference type="InterPro" id="IPR050923">
    <property type="entry name" value="Cell_Proc_Reg/RNA_Proc"/>
</dbReference>
<dbReference type="InterPro" id="IPR000253">
    <property type="entry name" value="FHA_dom"/>
</dbReference>
<gene>
    <name evidence="3" type="ORF">INT47_009741</name>
</gene>
<dbReference type="Pfam" id="PF00498">
    <property type="entry name" value="FHA"/>
    <property type="match status" value="1"/>
</dbReference>
<sequence length="301" mass="34533">MGSSAGSSQDRSRSPVRSSRYSRSPPRRRRHSRSPPRRRYSRSPPRRRDSRSPARRRRDSRSPVRRRRDSRSPPSGSSRSRSPRRRPSPPRRRDSPPSGYNPASERRPSPRRDTNRPKKEQGGSGNNNKKYEWGRPEDNVKEEEEPIEKIEPNFGLSGKLAAETNTVKGVELKYNEPAEAAVPKTKWRLYVFKGNEQIDLLHIHRQSAYLIGRDRVVVDIPVDHPSCSKQHAVIQYRTVTEEGENGKPKKVVKPFIIDLEATNGTFINGDQIPSTRFVELKAKDVLKFGSSTREYVLLHSE</sequence>
<dbReference type="EMBL" id="JAEPRD010000135">
    <property type="protein sequence ID" value="KAG2197025.1"/>
    <property type="molecule type" value="Genomic_DNA"/>
</dbReference>
<dbReference type="PANTHER" id="PTHR23308">
    <property type="entry name" value="NUCLEAR INHIBITOR OF PROTEIN PHOSPHATASE-1"/>
    <property type="match status" value="1"/>
</dbReference>
<evidence type="ECO:0000313" key="3">
    <source>
        <dbReference type="EMBL" id="KAG2197025.1"/>
    </source>
</evidence>
<comment type="caution">
    <text evidence="3">The sequence shown here is derived from an EMBL/GenBank/DDBJ whole genome shotgun (WGS) entry which is preliminary data.</text>
</comment>
<accession>A0A8H7QSL0</accession>
<feature type="compositionally biased region" description="Low complexity" evidence="1">
    <location>
        <begin position="1"/>
        <end position="24"/>
    </location>
</feature>
<protein>
    <recommendedName>
        <fullName evidence="2">FHA domain-containing protein</fullName>
    </recommendedName>
</protein>
<dbReference type="PROSITE" id="PS50006">
    <property type="entry name" value="FHA_DOMAIN"/>
    <property type="match status" value="1"/>
</dbReference>
<feature type="compositionally biased region" description="Basic residues" evidence="1">
    <location>
        <begin position="25"/>
        <end position="45"/>
    </location>
</feature>
<organism evidence="3 4">
    <name type="scientific">Mucor saturninus</name>
    <dbReference type="NCBI Taxonomy" id="64648"/>
    <lineage>
        <taxon>Eukaryota</taxon>
        <taxon>Fungi</taxon>
        <taxon>Fungi incertae sedis</taxon>
        <taxon>Mucoromycota</taxon>
        <taxon>Mucoromycotina</taxon>
        <taxon>Mucoromycetes</taxon>
        <taxon>Mucorales</taxon>
        <taxon>Mucorineae</taxon>
        <taxon>Mucoraceae</taxon>
        <taxon>Mucor</taxon>
    </lineage>
</organism>
<dbReference type="SMART" id="SM00240">
    <property type="entry name" value="FHA"/>
    <property type="match status" value="1"/>
</dbReference>
<evidence type="ECO:0000259" key="2">
    <source>
        <dbReference type="PROSITE" id="PS50006"/>
    </source>
</evidence>
<proteinExistence type="predicted"/>
<keyword evidence="4" id="KW-1185">Reference proteome</keyword>
<feature type="compositionally biased region" description="Basic residues" evidence="1">
    <location>
        <begin position="81"/>
        <end position="90"/>
    </location>
</feature>
<dbReference type="Proteomes" id="UP000603453">
    <property type="component" value="Unassembled WGS sequence"/>
</dbReference>
<dbReference type="AlphaFoldDB" id="A0A8H7QSL0"/>
<feature type="domain" description="FHA" evidence="2">
    <location>
        <begin position="209"/>
        <end position="272"/>
    </location>
</feature>
<name>A0A8H7QSL0_9FUNG</name>
<dbReference type="Gene3D" id="2.60.200.20">
    <property type="match status" value="1"/>
</dbReference>
<dbReference type="OrthoDB" id="444265at2759"/>
<evidence type="ECO:0000313" key="4">
    <source>
        <dbReference type="Proteomes" id="UP000603453"/>
    </source>
</evidence>
<feature type="region of interest" description="Disordered" evidence="1">
    <location>
        <begin position="1"/>
        <end position="145"/>
    </location>
</feature>
<feature type="compositionally biased region" description="Basic residues" evidence="1">
    <location>
        <begin position="53"/>
        <end position="69"/>
    </location>
</feature>
<dbReference type="InterPro" id="IPR008984">
    <property type="entry name" value="SMAD_FHA_dom_sf"/>
</dbReference>